<gene>
    <name evidence="2" type="ORF">B0I18_1011349</name>
</gene>
<dbReference type="RefSeq" id="WP_106521853.1">
    <property type="nucleotide sequence ID" value="NZ_PYGD01000001.1"/>
</dbReference>
<organism evidence="2 3">
    <name type="scientific">Taibaiella chishuiensis</name>
    <dbReference type="NCBI Taxonomy" id="1434707"/>
    <lineage>
        <taxon>Bacteria</taxon>
        <taxon>Pseudomonadati</taxon>
        <taxon>Bacteroidota</taxon>
        <taxon>Chitinophagia</taxon>
        <taxon>Chitinophagales</taxon>
        <taxon>Chitinophagaceae</taxon>
        <taxon>Taibaiella</taxon>
    </lineage>
</organism>
<dbReference type="AlphaFoldDB" id="A0A2P8DD77"/>
<keyword evidence="3" id="KW-1185">Reference proteome</keyword>
<accession>A0A2P8DD77</accession>
<sequence>MKPLVKMIAPVLLGCVLTLGSCGKKEKELSPKEIEAKADSIVARKVGQMEQQAREDLDKRLPIEIKPKVDSIRKIRPDSIPSLPVLQEEADSSDTPPAPLKTTK</sequence>
<reference evidence="2 3" key="1">
    <citation type="submission" date="2018-03" db="EMBL/GenBank/DDBJ databases">
        <title>Genomic Encyclopedia of Type Strains, Phase III (KMG-III): the genomes of soil and plant-associated and newly described type strains.</title>
        <authorList>
            <person name="Whitman W."/>
        </authorList>
    </citation>
    <scope>NUCLEOTIDE SEQUENCE [LARGE SCALE GENOMIC DNA]</scope>
    <source>
        <strain evidence="2 3">CGMCC 1.12700</strain>
    </source>
</reference>
<dbReference type="PROSITE" id="PS51257">
    <property type="entry name" value="PROKAR_LIPOPROTEIN"/>
    <property type="match status" value="1"/>
</dbReference>
<evidence type="ECO:0008006" key="4">
    <source>
        <dbReference type="Google" id="ProtNLM"/>
    </source>
</evidence>
<dbReference type="EMBL" id="PYGD01000001">
    <property type="protein sequence ID" value="PSK95183.1"/>
    <property type="molecule type" value="Genomic_DNA"/>
</dbReference>
<evidence type="ECO:0000256" key="1">
    <source>
        <dbReference type="SAM" id="MobiDB-lite"/>
    </source>
</evidence>
<dbReference type="OrthoDB" id="9849543at2"/>
<proteinExistence type="predicted"/>
<evidence type="ECO:0000313" key="3">
    <source>
        <dbReference type="Proteomes" id="UP000240572"/>
    </source>
</evidence>
<comment type="caution">
    <text evidence="2">The sequence shown here is derived from an EMBL/GenBank/DDBJ whole genome shotgun (WGS) entry which is preliminary data.</text>
</comment>
<feature type="region of interest" description="Disordered" evidence="1">
    <location>
        <begin position="80"/>
        <end position="104"/>
    </location>
</feature>
<protein>
    <recommendedName>
        <fullName evidence="4">Lipoprotein</fullName>
    </recommendedName>
</protein>
<dbReference type="Proteomes" id="UP000240572">
    <property type="component" value="Unassembled WGS sequence"/>
</dbReference>
<name>A0A2P8DD77_9BACT</name>
<evidence type="ECO:0000313" key="2">
    <source>
        <dbReference type="EMBL" id="PSK95183.1"/>
    </source>
</evidence>